<proteinExistence type="predicted"/>
<feature type="domain" description="RING-type" evidence="8">
    <location>
        <begin position="20"/>
        <end position="60"/>
    </location>
</feature>
<dbReference type="CDD" id="cd06257">
    <property type="entry name" value="DnaJ"/>
    <property type="match status" value="1"/>
</dbReference>
<evidence type="ECO:0000313" key="9">
    <source>
        <dbReference type="EMBL" id="KAG7360342.1"/>
    </source>
</evidence>
<evidence type="ECO:0000256" key="3">
    <source>
        <dbReference type="ARBA" id="ARBA00022771"/>
    </source>
</evidence>
<dbReference type="PANTHER" id="PTHR45188:SF2">
    <property type="entry name" value="DNAJ HOMOLOG SUBFAMILY C MEMBER 7"/>
    <property type="match status" value="1"/>
</dbReference>
<evidence type="ECO:0000313" key="10">
    <source>
        <dbReference type="Proteomes" id="UP000693970"/>
    </source>
</evidence>
<dbReference type="OrthoDB" id="765884at2759"/>
<dbReference type="SMART" id="SM00028">
    <property type="entry name" value="TPR"/>
    <property type="match status" value="4"/>
</dbReference>
<evidence type="ECO:0000259" key="8">
    <source>
        <dbReference type="PROSITE" id="PS50089"/>
    </source>
</evidence>
<dbReference type="SMART" id="SM00271">
    <property type="entry name" value="DnaJ"/>
    <property type="match status" value="1"/>
</dbReference>
<evidence type="ECO:0000256" key="4">
    <source>
        <dbReference type="ARBA" id="ARBA00022833"/>
    </source>
</evidence>
<feature type="region of interest" description="Disordered" evidence="6">
    <location>
        <begin position="136"/>
        <end position="172"/>
    </location>
</feature>
<dbReference type="PROSITE" id="PS50076">
    <property type="entry name" value="DNAJ_2"/>
    <property type="match status" value="1"/>
</dbReference>
<keyword evidence="1" id="KW-0479">Metal-binding</keyword>
<dbReference type="Proteomes" id="UP000693970">
    <property type="component" value="Unassembled WGS sequence"/>
</dbReference>
<gene>
    <name evidence="9" type="ORF">IV203_035441</name>
</gene>
<feature type="domain" description="J" evidence="7">
    <location>
        <begin position="557"/>
        <end position="628"/>
    </location>
</feature>
<keyword evidence="4" id="KW-0862">Zinc</keyword>
<accession>A0A9K3PUN9</accession>
<keyword evidence="10" id="KW-1185">Reference proteome</keyword>
<dbReference type="AlphaFoldDB" id="A0A9K3PUN9"/>
<feature type="compositionally biased region" description="Basic and acidic residues" evidence="6">
    <location>
        <begin position="142"/>
        <end position="151"/>
    </location>
</feature>
<evidence type="ECO:0000256" key="5">
    <source>
        <dbReference type="PROSITE-ProRule" id="PRU00175"/>
    </source>
</evidence>
<dbReference type="GO" id="GO:0008270">
    <property type="term" value="F:zinc ion binding"/>
    <property type="evidence" value="ECO:0007669"/>
    <property type="project" value="UniProtKB-KW"/>
</dbReference>
<dbReference type="PROSITE" id="PS50089">
    <property type="entry name" value="ZF_RING_2"/>
    <property type="match status" value="1"/>
</dbReference>
<organism evidence="9 10">
    <name type="scientific">Nitzschia inconspicua</name>
    <dbReference type="NCBI Taxonomy" id="303405"/>
    <lineage>
        <taxon>Eukaryota</taxon>
        <taxon>Sar</taxon>
        <taxon>Stramenopiles</taxon>
        <taxon>Ochrophyta</taxon>
        <taxon>Bacillariophyta</taxon>
        <taxon>Bacillariophyceae</taxon>
        <taxon>Bacillariophycidae</taxon>
        <taxon>Bacillariales</taxon>
        <taxon>Bacillariaceae</taxon>
        <taxon>Nitzschia</taxon>
    </lineage>
</organism>
<reference evidence="9" key="2">
    <citation type="submission" date="2021-04" db="EMBL/GenBank/DDBJ databases">
        <authorList>
            <person name="Podell S."/>
        </authorList>
    </citation>
    <scope>NUCLEOTIDE SEQUENCE</scope>
    <source>
        <strain evidence="9">Hildebrandi</strain>
    </source>
</reference>
<dbReference type="InterPro" id="IPR001841">
    <property type="entry name" value="Znf_RING"/>
</dbReference>
<dbReference type="InterPro" id="IPR019734">
    <property type="entry name" value="TPR_rpt"/>
</dbReference>
<dbReference type="Pfam" id="PF13639">
    <property type="entry name" value="zf-RING_2"/>
    <property type="match status" value="1"/>
</dbReference>
<sequence>MGLDVGLIQSHERHYGTFVCAICQNMVDLEALVTTKCSHVYCSSCLPFWLDKSSTCPTCNQDLLYANDSNQHHSASMQIHGHQFLVQSLAKSQPLAYRLLTTVLVECPLTKQGVICDWKGDYSDLQSHLLSSTAHSNATVESSHKTNESKEAAAVAPTPMEIEDENRDKNHRSKETLTLAVSLKEQANGQFESQHYKEALSLYSKAISVIENATDKNHDFNEHPELSSLLATLYSNRAATNLQVGEYASCINDCETVYQRLDPSNSKVYIRASRASLQLGDLRQAQVILQRGLDVPSLSTHSLLKKEQRQISELILAEKRGQEELTTQQFATAKGTFGHLLKAAPSAVPFLLGAARADLGLGLTDSALRLTKRILMIHPRSPMGCWVRGQALFLMGEADTGIKMMQEALRLDPDSEETKRSFRSSKKVKSWMEEAKQKMFVRAFAEAVNLLTNCIDECDPLPPKSALFALFHTDRAEAFLRLKEYSKALKDCALVLYAQEDNIPTWLIKFQALHGLDQSETAMDEIKHLLQRFEQDDRLRKAYEKADFLIRKKRRVDYYQLLDVPKIASAMEIKRAYKRRSLDFHPDRLPPGSSPEQQQEAQQKFQLLGEGLEILCDDFQRKLYDEGYDAAAIRERVEAANQAAHRHRGYNHYHH</sequence>
<dbReference type="PANTHER" id="PTHR45188">
    <property type="entry name" value="DNAJ PROTEIN P58IPK HOMOLOG"/>
    <property type="match status" value="1"/>
</dbReference>
<dbReference type="InterPro" id="IPR001623">
    <property type="entry name" value="DnaJ_domain"/>
</dbReference>
<dbReference type="EMBL" id="JAGRRH010000013">
    <property type="protein sequence ID" value="KAG7360342.1"/>
    <property type="molecule type" value="Genomic_DNA"/>
</dbReference>
<dbReference type="InterPro" id="IPR017907">
    <property type="entry name" value="Znf_RING_CS"/>
</dbReference>
<dbReference type="Pfam" id="PF00226">
    <property type="entry name" value="DnaJ"/>
    <property type="match status" value="1"/>
</dbReference>
<evidence type="ECO:0000259" key="7">
    <source>
        <dbReference type="PROSITE" id="PS50076"/>
    </source>
</evidence>
<comment type="caution">
    <text evidence="9">The sequence shown here is derived from an EMBL/GenBank/DDBJ whole genome shotgun (WGS) entry which is preliminary data.</text>
</comment>
<evidence type="ECO:0000256" key="1">
    <source>
        <dbReference type="ARBA" id="ARBA00022723"/>
    </source>
</evidence>
<keyword evidence="2" id="KW-0677">Repeat</keyword>
<name>A0A9K3PUN9_9STRA</name>
<keyword evidence="3 5" id="KW-0863">Zinc-finger</keyword>
<evidence type="ECO:0000256" key="6">
    <source>
        <dbReference type="SAM" id="MobiDB-lite"/>
    </source>
</evidence>
<evidence type="ECO:0000256" key="2">
    <source>
        <dbReference type="ARBA" id="ARBA00022737"/>
    </source>
</evidence>
<dbReference type="PROSITE" id="PS00518">
    <property type="entry name" value="ZF_RING_1"/>
    <property type="match status" value="1"/>
</dbReference>
<protein>
    <submittedName>
        <fullName evidence="9">Chaperone protein DnaJ</fullName>
    </submittedName>
</protein>
<dbReference type="SMART" id="SM00184">
    <property type="entry name" value="RING"/>
    <property type="match status" value="1"/>
</dbReference>
<reference evidence="9" key="1">
    <citation type="journal article" date="2021" name="Sci. Rep.">
        <title>Diploid genomic architecture of Nitzschia inconspicua, an elite biomass production diatom.</title>
        <authorList>
            <person name="Oliver A."/>
            <person name="Podell S."/>
            <person name="Pinowska A."/>
            <person name="Traller J.C."/>
            <person name="Smith S.R."/>
            <person name="McClure R."/>
            <person name="Beliaev A."/>
            <person name="Bohutskyi P."/>
            <person name="Hill E.A."/>
            <person name="Rabines A."/>
            <person name="Zheng H."/>
            <person name="Allen L.Z."/>
            <person name="Kuo A."/>
            <person name="Grigoriev I.V."/>
            <person name="Allen A.E."/>
            <person name="Hazlebeck D."/>
            <person name="Allen E.E."/>
        </authorList>
    </citation>
    <scope>NUCLEOTIDE SEQUENCE</scope>
    <source>
        <strain evidence="9">Hildebrandi</strain>
    </source>
</reference>